<evidence type="ECO:0000313" key="2">
    <source>
        <dbReference type="EMBL" id="KAK0726543.1"/>
    </source>
</evidence>
<accession>A0AA40E8Q2</accession>
<dbReference type="Pfam" id="PF24494">
    <property type="entry name" value="DUF7587"/>
    <property type="match status" value="1"/>
</dbReference>
<evidence type="ECO:0000259" key="1">
    <source>
        <dbReference type="Pfam" id="PF24494"/>
    </source>
</evidence>
<comment type="caution">
    <text evidence="2">The sequence shown here is derived from an EMBL/GenBank/DDBJ whole genome shotgun (WGS) entry which is preliminary data.</text>
</comment>
<keyword evidence="3" id="KW-1185">Reference proteome</keyword>
<feature type="domain" description="DUF7587" evidence="1">
    <location>
        <begin position="85"/>
        <end position="182"/>
    </location>
</feature>
<reference evidence="2" key="1">
    <citation type="submission" date="2023-06" db="EMBL/GenBank/DDBJ databases">
        <title>Genome-scale phylogeny and comparative genomics of the fungal order Sordariales.</title>
        <authorList>
            <consortium name="Lawrence Berkeley National Laboratory"/>
            <person name="Hensen N."/>
            <person name="Bonometti L."/>
            <person name="Westerberg I."/>
            <person name="Brannstrom I.O."/>
            <person name="Guillou S."/>
            <person name="Cros-Aarteil S."/>
            <person name="Calhoun S."/>
            <person name="Haridas S."/>
            <person name="Kuo A."/>
            <person name="Mondo S."/>
            <person name="Pangilinan J."/>
            <person name="Riley R."/>
            <person name="Labutti K."/>
            <person name="Andreopoulos B."/>
            <person name="Lipzen A."/>
            <person name="Chen C."/>
            <person name="Yanf M."/>
            <person name="Daum C."/>
            <person name="Ng V."/>
            <person name="Clum A."/>
            <person name="Steindorff A."/>
            <person name="Ohm R."/>
            <person name="Martin F."/>
            <person name="Silar P."/>
            <person name="Natvig D."/>
            <person name="Lalanne C."/>
            <person name="Gautier V."/>
            <person name="Ament-Velasquez S.L."/>
            <person name="Kruys A."/>
            <person name="Hutchinson M.I."/>
            <person name="Powell A.J."/>
            <person name="Barry K."/>
            <person name="Miller A.N."/>
            <person name="Grigoriev I.V."/>
            <person name="Debuchy R."/>
            <person name="Gladieux P."/>
            <person name="Thoren M.H."/>
            <person name="Johannesson H."/>
        </authorList>
    </citation>
    <scope>NUCLEOTIDE SEQUENCE</scope>
    <source>
        <strain evidence="2">CBS 540.89</strain>
    </source>
</reference>
<protein>
    <recommendedName>
        <fullName evidence="1">DUF7587 domain-containing protein</fullName>
    </recommendedName>
</protein>
<dbReference type="InterPro" id="IPR056009">
    <property type="entry name" value="DUF7587"/>
</dbReference>
<organism evidence="2 3">
    <name type="scientific">Apiosordaria backusii</name>
    <dbReference type="NCBI Taxonomy" id="314023"/>
    <lineage>
        <taxon>Eukaryota</taxon>
        <taxon>Fungi</taxon>
        <taxon>Dikarya</taxon>
        <taxon>Ascomycota</taxon>
        <taxon>Pezizomycotina</taxon>
        <taxon>Sordariomycetes</taxon>
        <taxon>Sordariomycetidae</taxon>
        <taxon>Sordariales</taxon>
        <taxon>Lasiosphaeriaceae</taxon>
        <taxon>Apiosordaria</taxon>
    </lineage>
</organism>
<gene>
    <name evidence="2" type="ORF">B0T21DRAFT_413868</name>
</gene>
<evidence type="ECO:0000313" key="3">
    <source>
        <dbReference type="Proteomes" id="UP001172159"/>
    </source>
</evidence>
<dbReference type="AlphaFoldDB" id="A0AA40E8Q2"/>
<dbReference type="EMBL" id="JAUKTV010000010">
    <property type="protein sequence ID" value="KAK0726543.1"/>
    <property type="molecule type" value="Genomic_DNA"/>
</dbReference>
<dbReference type="Proteomes" id="UP001172159">
    <property type="component" value="Unassembled WGS sequence"/>
</dbReference>
<sequence length="407" mass="46540">MASTSVEATSELGSTHDTVIPLLQDPIPFNPLPTTSNDRFPNFRSNSVPRHLFRVFTPKSWGETTDAYVRPRSTAELSPESQRLDIFASYYPDIRKRFQHRLTDPPDTAELLRTHLNFRCGPDCNFVSWSSSLLFALQYALYRMEYLDHLRASRGQVKILLLDTTKLPRSTFISEIELLNYFAPYENYQGDKSLRWLRDLRLKRAHDGYYFGEYLSQGDLKIAGACVQTDLQALIDHGLFGLLPELGEEWRWKFLILNGGVLSLRQALKLNLVHRDRDCTMPTETATRDEVFRAIEVAKLFSSDELDFTVPAAAMLLALRQRNKKDPVILNVFKETFSAAKIESLSLGETKVPTELWLPEVSQFRMIIEDLQRHFEPSEGEPLEELPGEDAFEEISALIAGLDISSM</sequence>
<name>A0AA40E8Q2_9PEZI</name>
<proteinExistence type="predicted"/>